<sequence length="228" mass="26262">MASGDGIDENGIAGGATATIGLEVVSDLNVLNQVRKWNVTFDRKADVVIFIEWVEELGDSYQIPNGQLLRALYEMLRKQPFCGSEITNNSGTLADFKSYYFPTEFRDDLEDEISKRMQHENESGKDFLVHMQTLLQRHGGYSKERELKVIYRHLRPEYRQYIHSQDATSILKLLQQIHDYEQLASELRGQKTKQRTEYKSPVNNIGTPRPNNQRFSPAKSPENPLKEP</sequence>
<evidence type="ECO:0008006" key="4">
    <source>
        <dbReference type="Google" id="ProtNLM"/>
    </source>
</evidence>
<keyword evidence="3" id="KW-1185">Reference proteome</keyword>
<dbReference type="AlphaFoldDB" id="A0A482VEI4"/>
<dbReference type="OrthoDB" id="6762635at2759"/>
<dbReference type="Proteomes" id="UP000292052">
    <property type="component" value="Unassembled WGS sequence"/>
</dbReference>
<accession>A0A482VEI4</accession>
<dbReference type="EMBL" id="QDEB01109500">
    <property type="protein sequence ID" value="RZB66659.1"/>
    <property type="molecule type" value="Genomic_DNA"/>
</dbReference>
<organism evidence="2 3">
    <name type="scientific">Asbolus verrucosus</name>
    <name type="common">Desert ironclad beetle</name>
    <dbReference type="NCBI Taxonomy" id="1661398"/>
    <lineage>
        <taxon>Eukaryota</taxon>
        <taxon>Metazoa</taxon>
        <taxon>Ecdysozoa</taxon>
        <taxon>Arthropoda</taxon>
        <taxon>Hexapoda</taxon>
        <taxon>Insecta</taxon>
        <taxon>Pterygota</taxon>
        <taxon>Neoptera</taxon>
        <taxon>Endopterygota</taxon>
        <taxon>Coleoptera</taxon>
        <taxon>Polyphaga</taxon>
        <taxon>Cucujiformia</taxon>
        <taxon>Tenebrionidae</taxon>
        <taxon>Pimeliinae</taxon>
        <taxon>Asbolus</taxon>
    </lineage>
</organism>
<feature type="region of interest" description="Disordered" evidence="1">
    <location>
        <begin position="186"/>
        <end position="228"/>
    </location>
</feature>
<evidence type="ECO:0000313" key="3">
    <source>
        <dbReference type="Proteomes" id="UP000292052"/>
    </source>
</evidence>
<gene>
    <name evidence="2" type="ORF">BDFB_013526</name>
</gene>
<reference evidence="2 3" key="1">
    <citation type="submission" date="2017-03" db="EMBL/GenBank/DDBJ databases">
        <title>Genome of the blue death feigning beetle - Asbolus verrucosus.</title>
        <authorList>
            <person name="Rider S.D."/>
        </authorList>
    </citation>
    <scope>NUCLEOTIDE SEQUENCE [LARGE SCALE GENOMIC DNA]</scope>
    <source>
        <strain evidence="2">Butters</strain>
        <tissue evidence="2">Head and leg muscle</tissue>
    </source>
</reference>
<feature type="non-terminal residue" evidence="2">
    <location>
        <position position="228"/>
    </location>
</feature>
<comment type="caution">
    <text evidence="2">The sequence shown here is derived from an EMBL/GenBank/DDBJ whole genome shotgun (WGS) entry which is preliminary data.</text>
</comment>
<name>A0A482VEI4_ASBVE</name>
<evidence type="ECO:0000256" key="1">
    <source>
        <dbReference type="SAM" id="MobiDB-lite"/>
    </source>
</evidence>
<protein>
    <recommendedName>
        <fullName evidence="4">Retrotransposon gag domain-containing protein</fullName>
    </recommendedName>
</protein>
<evidence type="ECO:0000313" key="2">
    <source>
        <dbReference type="EMBL" id="RZB66659.1"/>
    </source>
</evidence>
<feature type="compositionally biased region" description="Polar residues" evidence="1">
    <location>
        <begin position="201"/>
        <end position="215"/>
    </location>
</feature>
<proteinExistence type="predicted"/>